<keyword evidence="1" id="KW-0645">Protease</keyword>
<dbReference type="PRINTS" id="PR00723">
    <property type="entry name" value="SUBTILISIN"/>
</dbReference>
<evidence type="ECO:0000256" key="1">
    <source>
        <dbReference type="ARBA" id="ARBA00022670"/>
    </source>
</evidence>
<dbReference type="GO" id="GO:0006508">
    <property type="term" value="P:proteolysis"/>
    <property type="evidence" value="ECO:0007669"/>
    <property type="project" value="UniProtKB-KW"/>
</dbReference>
<reference evidence="7" key="1">
    <citation type="submission" date="2014-10" db="EMBL/GenBank/DDBJ databases">
        <authorList>
            <person name="King R."/>
        </authorList>
    </citation>
    <scope>NUCLEOTIDE SEQUENCE [LARGE SCALE GENOMIC DNA]</scope>
    <source>
        <strain evidence="7">A3/5</strain>
    </source>
</reference>
<dbReference type="InterPro" id="IPR034058">
    <property type="entry name" value="TagA/B/C/D_pept_dom"/>
</dbReference>
<dbReference type="Proteomes" id="UP000245910">
    <property type="component" value="Chromosome III"/>
</dbReference>
<dbReference type="InterPro" id="IPR036852">
    <property type="entry name" value="Peptidase_S8/S53_dom_sf"/>
</dbReference>
<feature type="domain" description="Peptidase S8/S53" evidence="5">
    <location>
        <begin position="6"/>
        <end position="277"/>
    </location>
</feature>
<evidence type="ECO:0000256" key="4">
    <source>
        <dbReference type="PROSITE-ProRule" id="PRU01240"/>
    </source>
</evidence>
<dbReference type="PANTHER" id="PTHR43399:SF5">
    <property type="entry name" value="PEPTIDASE S8 FAMILY WITH PROTEASE-ASSOCIATED DOMAIN"/>
    <property type="match status" value="1"/>
</dbReference>
<dbReference type="Pfam" id="PF00082">
    <property type="entry name" value="Peptidase_S8"/>
    <property type="match status" value="1"/>
</dbReference>
<evidence type="ECO:0000259" key="5">
    <source>
        <dbReference type="Pfam" id="PF00082"/>
    </source>
</evidence>
<keyword evidence="2" id="KW-0378">Hydrolase</keyword>
<dbReference type="InterPro" id="IPR008979">
    <property type="entry name" value="Galactose-bd-like_sf"/>
</dbReference>
<evidence type="ECO:0000256" key="2">
    <source>
        <dbReference type="ARBA" id="ARBA00022801"/>
    </source>
</evidence>
<dbReference type="InterPro" id="IPR000209">
    <property type="entry name" value="Peptidase_S8/S53_dom"/>
</dbReference>
<evidence type="ECO:0000313" key="6">
    <source>
        <dbReference type="EMBL" id="CEI70568.1"/>
    </source>
</evidence>
<organism evidence="6 7">
    <name type="scientific">Fusarium venenatum</name>
    <dbReference type="NCBI Taxonomy" id="56646"/>
    <lineage>
        <taxon>Eukaryota</taxon>
        <taxon>Fungi</taxon>
        <taxon>Dikarya</taxon>
        <taxon>Ascomycota</taxon>
        <taxon>Pezizomycotina</taxon>
        <taxon>Sordariomycetes</taxon>
        <taxon>Hypocreomycetidae</taxon>
        <taxon>Hypocreales</taxon>
        <taxon>Nectriaceae</taxon>
        <taxon>Fusarium</taxon>
    </lineage>
</organism>
<accession>A0A2L2TKA3</accession>
<protein>
    <recommendedName>
        <fullName evidence="5">Peptidase S8/S53 domain-containing protein</fullName>
    </recommendedName>
</protein>
<dbReference type="InterPro" id="IPR015500">
    <property type="entry name" value="Peptidase_S8_subtilisin-rel"/>
</dbReference>
<evidence type="ECO:0000256" key="3">
    <source>
        <dbReference type="ARBA" id="ARBA00022825"/>
    </source>
</evidence>
<dbReference type="InterPro" id="IPR051048">
    <property type="entry name" value="Peptidase_S8/S53_subtilisin"/>
</dbReference>
<sequence>MMDELDIKDTAGHGTHVCTSICGNGLQNGDIRVRGVALGATLMVQFIAQFSKDPNKGAIEVPMDLSLHLFSNPYSLGYRIHIWDAKTGQLGYKGQAWDIDKFLIEHQDFVVLVAVGNTADKTKSKSNHIGAAGSAFNCITVGATGTTRPNDDYSFGSEVDAKPMTRINDTAKFSSRGTTKPGRDINGSEYDGRIKPDVVALGVAILSAAPRAMVKDSRNRVKYRRSGDNDWTFMSGTSISTPLGAGCVAFLREALQEHGKRYPSAALVKALLVNGAVNFSEQLGLGLGYDYDQGFERVDIDSLISMVKLSSFIDGGKLFEDTQFDVAPLRKVTEEERQWSSSPIPVPAGRNRLTVTLTSPDRPAQSGLMQNDINLIILSGEAERHGNMSKSSGFDHITNLALNNVKKIIWENVPGDTFKIVVSIWTNIDVKAPTSFGVWDIRPLARL</sequence>
<comment type="similarity">
    <text evidence="4">Belongs to the peptidase S8 family.</text>
</comment>
<dbReference type="AlphaFoldDB" id="A0A2L2TKA3"/>
<dbReference type="PROSITE" id="PS51892">
    <property type="entry name" value="SUBTILASE"/>
    <property type="match status" value="1"/>
</dbReference>
<dbReference type="SUPFAM" id="SSF49785">
    <property type="entry name" value="Galactose-binding domain-like"/>
    <property type="match status" value="1"/>
</dbReference>
<proteinExistence type="inferred from homology"/>
<dbReference type="InterPro" id="IPR023828">
    <property type="entry name" value="Peptidase_S8_Ser-AS"/>
</dbReference>
<dbReference type="PANTHER" id="PTHR43399">
    <property type="entry name" value="SUBTILISIN-RELATED"/>
    <property type="match status" value="1"/>
</dbReference>
<keyword evidence="3" id="KW-0720">Serine protease</keyword>
<dbReference type="CDD" id="cd04842">
    <property type="entry name" value="Peptidases_S8_Kp43_protease"/>
    <property type="match status" value="1"/>
</dbReference>
<dbReference type="STRING" id="56646.A0A2L2TKA3"/>
<dbReference type="Gene3D" id="3.40.50.200">
    <property type="entry name" value="Peptidase S8/S53 domain"/>
    <property type="match status" value="1"/>
</dbReference>
<evidence type="ECO:0000313" key="7">
    <source>
        <dbReference type="Proteomes" id="UP000245910"/>
    </source>
</evidence>
<keyword evidence="7" id="KW-1185">Reference proteome</keyword>
<comment type="caution">
    <text evidence="4">Lacks conserved residue(s) required for the propagation of feature annotation.</text>
</comment>
<dbReference type="EMBL" id="LN649231">
    <property type="protein sequence ID" value="CEI70568.1"/>
    <property type="molecule type" value="Genomic_DNA"/>
</dbReference>
<dbReference type="PROSITE" id="PS00138">
    <property type="entry name" value="SUBTILASE_SER"/>
    <property type="match status" value="1"/>
</dbReference>
<name>A0A2L2TKA3_9HYPO</name>
<dbReference type="SUPFAM" id="SSF52743">
    <property type="entry name" value="Subtilisin-like"/>
    <property type="match status" value="1"/>
</dbReference>
<dbReference type="GO" id="GO:0004252">
    <property type="term" value="F:serine-type endopeptidase activity"/>
    <property type="evidence" value="ECO:0007669"/>
    <property type="project" value="InterPro"/>
</dbReference>